<feature type="domain" description="Helicase C-terminal" evidence="1">
    <location>
        <begin position="95"/>
        <end position="248"/>
    </location>
</feature>
<dbReference type="PROSITE" id="PS51194">
    <property type="entry name" value="HELICASE_CTER"/>
    <property type="match status" value="1"/>
</dbReference>
<protein>
    <recommendedName>
        <fullName evidence="1">Helicase C-terminal domain-containing protein</fullName>
    </recommendedName>
</protein>
<dbReference type="InterPro" id="IPR001650">
    <property type="entry name" value="Helicase_C-like"/>
</dbReference>
<sequence>MDELHAFIGTERGMQLQSLMHRVEMAAGRKIPRIGLSATLGDMSMASDFLRHDGSLPCDIIESKTGGRELKVQVRGYVETKSNGPDHNEQSVWQAIGSHLFTTLRGSNNLAFANSRQNVELLSDMLRRTSEATRVPNEFFPHHGSLSKEIREETEERLKKHSLPTSVVCTNTLELGIDIGSVKSVAQIGPPPSVASLCQRIGRSGRKEGDPAILRAYVREAEWDAELPLFHKLRLRTVQVVAMIQLLAQGWNEPPLPNRLHLSTFIQQLLSSISQHGGMNPAAAWSALCGTGPFAHIDTDVFKHLLTVLGAKDILLQAGDGTLLLGEKGERIVEHYTFYAAFTSPEEVSIVTEGKTLGTLTTVYPIVPDSFLIFAGRRWIIKSYDEERKQVLVSPATGGELPKFDGSGGSFVHDRVREEMRNCLETTALPPFLDKQGQELLAQARKTYAEVGLKHKGVLTKGTDTTFVVWKGDRICFTIFLMLLKSRLSVDYVGPVFTAHKVSPADFNEAIGTILKSPPPDPMVLIHTLKGKEKEKFDYLLDDGLLDAACSVGILDVEGAINALSHLRD</sequence>
<reference evidence="2" key="1">
    <citation type="submission" date="2022-08" db="EMBL/GenBank/DDBJ databases">
        <title>Genome Sequence of the sulphate-reducing bacterium, Pseudodesulfovibrio portus JCM14722.</title>
        <authorList>
            <person name="Kondo R."/>
            <person name="Kataoka T."/>
        </authorList>
    </citation>
    <scope>NUCLEOTIDE SEQUENCE</scope>
    <source>
        <strain evidence="2">JCM 14722</strain>
    </source>
</reference>
<dbReference type="InterPro" id="IPR052511">
    <property type="entry name" value="ATP-dep_Helicase"/>
</dbReference>
<accession>A0ABM8APS0</accession>
<dbReference type="PANTHER" id="PTHR47962">
    <property type="entry name" value="ATP-DEPENDENT HELICASE LHR-RELATED-RELATED"/>
    <property type="match status" value="1"/>
</dbReference>
<keyword evidence="3" id="KW-1185">Reference proteome</keyword>
<evidence type="ECO:0000313" key="2">
    <source>
        <dbReference type="EMBL" id="BDQ33410.1"/>
    </source>
</evidence>
<dbReference type="SMART" id="SM00490">
    <property type="entry name" value="HELICc"/>
    <property type="match status" value="1"/>
</dbReference>
<evidence type="ECO:0000313" key="3">
    <source>
        <dbReference type="Proteomes" id="UP001061361"/>
    </source>
</evidence>
<dbReference type="Pfam" id="PF00271">
    <property type="entry name" value="Helicase_C"/>
    <property type="match status" value="1"/>
</dbReference>
<dbReference type="SUPFAM" id="SSF52540">
    <property type="entry name" value="P-loop containing nucleoside triphosphate hydrolases"/>
    <property type="match status" value="1"/>
</dbReference>
<gene>
    <name evidence="2" type="ORF">JCM14722_09520</name>
</gene>
<dbReference type="PANTHER" id="PTHR47962:SF5">
    <property type="entry name" value="ATP-DEPENDENT HELICASE LHR-RELATED"/>
    <property type="match status" value="1"/>
</dbReference>
<dbReference type="InterPro" id="IPR027417">
    <property type="entry name" value="P-loop_NTPase"/>
</dbReference>
<name>A0ABM8APS0_9BACT</name>
<dbReference type="Proteomes" id="UP001061361">
    <property type="component" value="Chromosome"/>
</dbReference>
<proteinExistence type="predicted"/>
<dbReference type="Gene3D" id="3.40.50.300">
    <property type="entry name" value="P-loop containing nucleotide triphosphate hydrolases"/>
    <property type="match status" value="2"/>
</dbReference>
<evidence type="ECO:0000259" key="1">
    <source>
        <dbReference type="PROSITE" id="PS51194"/>
    </source>
</evidence>
<dbReference type="EMBL" id="AP026708">
    <property type="protein sequence ID" value="BDQ33410.1"/>
    <property type="molecule type" value="Genomic_DNA"/>
</dbReference>
<organism evidence="2 3">
    <name type="scientific">Pseudodesulfovibrio portus</name>
    <dbReference type="NCBI Taxonomy" id="231439"/>
    <lineage>
        <taxon>Bacteria</taxon>
        <taxon>Pseudomonadati</taxon>
        <taxon>Thermodesulfobacteriota</taxon>
        <taxon>Desulfovibrionia</taxon>
        <taxon>Desulfovibrionales</taxon>
        <taxon>Desulfovibrionaceae</taxon>
    </lineage>
</organism>